<protein>
    <submittedName>
        <fullName evidence="2">Uncharacterized protein</fullName>
    </submittedName>
</protein>
<dbReference type="AlphaFoldDB" id="A0A401VXN2"/>
<sequence length="245" mass="26302">MPAALGPTTKGLFMPSSSTSSSVHKGLTSLDHRVEAATGHSIDRLRELHDRDLLDEPATRVADAHRKLNDATTVLTFHRVLLERLASGEYEIERALFARIDRAVERMKEATATRDARRAEVAAALEPLERAGRRHTGSGSMPDLSAADHAALMAISEGAQLRQHLLTGRVAAVTASGTRVPAATYQRLEAAGCVTRDESHALHAGQPITVTDAGRTVLTGARGTTRPTPPPAQRVGAWPATRPRR</sequence>
<reference evidence="2 3" key="1">
    <citation type="submission" date="2018-11" db="EMBL/GenBank/DDBJ databases">
        <title>Whole genome sequence of Streptomyces paromomycinus NBRC 15454(T).</title>
        <authorList>
            <person name="Komaki H."/>
            <person name="Tamura T."/>
        </authorList>
    </citation>
    <scope>NUCLEOTIDE SEQUENCE [LARGE SCALE GENOMIC DNA]</scope>
    <source>
        <strain evidence="2 3">NBRC 15454</strain>
    </source>
</reference>
<evidence type="ECO:0000256" key="1">
    <source>
        <dbReference type="SAM" id="MobiDB-lite"/>
    </source>
</evidence>
<feature type="region of interest" description="Disordered" evidence="1">
    <location>
        <begin position="1"/>
        <end position="26"/>
    </location>
</feature>
<keyword evidence="3" id="KW-1185">Reference proteome</keyword>
<proteinExistence type="predicted"/>
<dbReference type="EMBL" id="BHZD01000001">
    <property type="protein sequence ID" value="GCD41843.1"/>
    <property type="molecule type" value="Genomic_DNA"/>
</dbReference>
<evidence type="ECO:0000313" key="3">
    <source>
        <dbReference type="Proteomes" id="UP000286746"/>
    </source>
</evidence>
<organism evidence="2 3">
    <name type="scientific">Streptomyces paromomycinus</name>
    <name type="common">Streptomyces rimosus subsp. paromomycinus</name>
    <dbReference type="NCBI Taxonomy" id="92743"/>
    <lineage>
        <taxon>Bacteria</taxon>
        <taxon>Bacillati</taxon>
        <taxon>Actinomycetota</taxon>
        <taxon>Actinomycetes</taxon>
        <taxon>Kitasatosporales</taxon>
        <taxon>Streptomycetaceae</taxon>
        <taxon>Streptomyces</taxon>
    </lineage>
</organism>
<dbReference type="Proteomes" id="UP000286746">
    <property type="component" value="Unassembled WGS sequence"/>
</dbReference>
<evidence type="ECO:0000313" key="2">
    <source>
        <dbReference type="EMBL" id="GCD41843.1"/>
    </source>
</evidence>
<feature type="region of interest" description="Disordered" evidence="1">
    <location>
        <begin position="219"/>
        <end position="245"/>
    </location>
</feature>
<gene>
    <name evidence="2" type="ORF">GKJPGBOP_01500</name>
</gene>
<comment type="caution">
    <text evidence="2">The sequence shown here is derived from an EMBL/GenBank/DDBJ whole genome shotgun (WGS) entry which is preliminary data.</text>
</comment>
<name>A0A401VXN2_STREY</name>
<accession>A0A401VXN2</accession>